<sequence length="143" mass="16989">MIGNYKNEPGKYLYGILDSLEQEVYETRLYPTIEEAVLFVRDRLITYYPEKDIKVKIYRKENQIVPSKYSGINTAKIFELLKDSNQYLSDHTNFVLNNDDMASMYSKLPYEKIMELVNIINNFLDKNIDNTDWYEVGEFVEEI</sequence>
<dbReference type="EMBL" id="AVQL01000368">
    <property type="protein sequence ID" value="KEQ01671.1"/>
    <property type="molecule type" value="Genomic_DNA"/>
</dbReference>
<dbReference type="EMBL" id="AVQL01000349">
    <property type="protein sequence ID" value="KEQ01720.1"/>
    <property type="molecule type" value="Genomic_DNA"/>
</dbReference>
<evidence type="ECO:0000313" key="4">
    <source>
        <dbReference type="Proteomes" id="UP000027644"/>
    </source>
</evidence>
<organism evidence="2 4">
    <name type="scientific">Snodgrassella alvi SCGC AB-598-J21</name>
    <dbReference type="NCBI Taxonomy" id="1385367"/>
    <lineage>
        <taxon>Bacteria</taxon>
        <taxon>Pseudomonadati</taxon>
        <taxon>Pseudomonadota</taxon>
        <taxon>Betaproteobacteria</taxon>
        <taxon>Neisseriales</taxon>
        <taxon>Neisseriaceae</taxon>
        <taxon>Snodgrassella</taxon>
    </lineage>
</organism>
<comment type="caution">
    <text evidence="2">The sequence shown here is derived from an EMBL/GenBank/DDBJ whole genome shotgun (WGS) entry which is preliminary data.</text>
</comment>
<evidence type="ECO:0000313" key="2">
    <source>
        <dbReference type="EMBL" id="KEQ01711.1"/>
    </source>
</evidence>
<feature type="non-terminal residue" evidence="2">
    <location>
        <position position="143"/>
    </location>
</feature>
<dbReference type="EMBL" id="AVQL01000353">
    <property type="protein sequence ID" value="KEQ01711.1"/>
    <property type="molecule type" value="Genomic_DNA"/>
</dbReference>
<proteinExistence type="predicted"/>
<dbReference type="Proteomes" id="UP000027644">
    <property type="component" value="Unassembled WGS sequence"/>
</dbReference>
<evidence type="ECO:0000313" key="1">
    <source>
        <dbReference type="EMBL" id="KEQ01671.1"/>
    </source>
</evidence>
<reference evidence="2 4" key="1">
    <citation type="journal article" date="2014" name="PLoS Genet.">
        <title>Hidden diversity in honey bee gut symbionts detected by single-cell genomics.</title>
        <authorList>
            <person name="Engel P."/>
            <person name="Stepanauskas R."/>
            <person name="Moran N."/>
        </authorList>
    </citation>
    <scope>NUCLEOTIDE SEQUENCE [LARGE SCALE GENOMIC DNA]</scope>
    <source>
        <strain evidence="2 4">SCGC AB-598-J21</strain>
    </source>
</reference>
<protein>
    <submittedName>
        <fullName evidence="2">Uncharacterized protein</fullName>
    </submittedName>
</protein>
<name>A0A074V942_9NEIS</name>
<accession>A0A074V942</accession>
<evidence type="ECO:0000313" key="3">
    <source>
        <dbReference type="EMBL" id="KEQ01720.1"/>
    </source>
</evidence>
<dbReference type="AlphaFoldDB" id="A0A074V942"/>
<gene>
    <name evidence="3" type="ORF">SASC598J21_005060</name>
    <name evidence="2" type="ORF">SASC598J21_005140</name>
    <name evidence="1" type="ORF">SASC598J21_005550</name>
</gene>